<protein>
    <recommendedName>
        <fullName evidence="2">Antitoxin Xre/MbcA/ParS-like middle domain-containing protein</fullName>
    </recommendedName>
</protein>
<sequence>METKQVKQSQQRHVLTQAIEAKVHRLDMDALVRLAADLKVPVPAATARTQRSKSTPAAHPGGPTERVLVGKGIGRVIPAAEGTRRLDQISVEDESTDWAESELVGAGEIVERLGVARGTLDNWRKGNKVIALRKGLRNYVYPLRQFERLGPIGGLERLASMFSSHEEAWEWLVTPNRMTDGKAPIDELRAGNIEPVVKAAEGALDYA</sequence>
<dbReference type="InterPro" id="IPR056312">
    <property type="entry name" value="Xre-MbcA-ParS_M"/>
</dbReference>
<proteinExistence type="predicted"/>
<feature type="region of interest" description="Disordered" evidence="1">
    <location>
        <begin position="44"/>
        <end position="65"/>
    </location>
</feature>
<keyword evidence="4" id="KW-1185">Reference proteome</keyword>
<feature type="domain" description="Antitoxin Xre/MbcA/ParS-like middle" evidence="2">
    <location>
        <begin position="105"/>
        <end position="146"/>
    </location>
</feature>
<reference evidence="3 4" key="1">
    <citation type="submission" date="2018-09" db="EMBL/GenBank/DDBJ databases">
        <title>Mesorhizobium carmichaelinearum sp. nov. isolated from Carmichaelinea spp. root nodules in New Zealand.</title>
        <authorList>
            <person name="De Meyer S.E."/>
        </authorList>
    </citation>
    <scope>NUCLEOTIDE SEQUENCE [LARGE SCALE GENOMIC DNA]</scope>
    <source>
        <strain evidence="3 4">ICMP19557</strain>
    </source>
</reference>
<dbReference type="AlphaFoldDB" id="A0A3A5K6M6"/>
<dbReference type="Proteomes" id="UP000272706">
    <property type="component" value="Unassembled WGS sequence"/>
</dbReference>
<comment type="caution">
    <text evidence="3">The sequence shown here is derived from an EMBL/GenBank/DDBJ whole genome shotgun (WGS) entry which is preliminary data.</text>
</comment>
<evidence type="ECO:0000313" key="3">
    <source>
        <dbReference type="EMBL" id="RJT30813.1"/>
    </source>
</evidence>
<organism evidence="3 4">
    <name type="scientific">Mesorhizobium waimense</name>
    <dbReference type="NCBI Taxonomy" id="1300307"/>
    <lineage>
        <taxon>Bacteria</taxon>
        <taxon>Pseudomonadati</taxon>
        <taxon>Pseudomonadota</taxon>
        <taxon>Alphaproteobacteria</taxon>
        <taxon>Hyphomicrobiales</taxon>
        <taxon>Phyllobacteriaceae</taxon>
        <taxon>Mesorhizobium</taxon>
    </lineage>
</organism>
<evidence type="ECO:0000259" key="2">
    <source>
        <dbReference type="Pfam" id="PF23125"/>
    </source>
</evidence>
<evidence type="ECO:0000256" key="1">
    <source>
        <dbReference type="SAM" id="MobiDB-lite"/>
    </source>
</evidence>
<name>A0A3A5K6M6_9HYPH</name>
<gene>
    <name evidence="3" type="ORF">D3227_29895</name>
</gene>
<dbReference type="Pfam" id="PF23125">
    <property type="entry name" value="Xre-MbcA-ParS_M"/>
    <property type="match status" value="1"/>
</dbReference>
<dbReference type="EMBL" id="QZWZ01000034">
    <property type="protein sequence ID" value="RJT30813.1"/>
    <property type="molecule type" value="Genomic_DNA"/>
</dbReference>
<accession>A0A3A5K6M6</accession>
<evidence type="ECO:0000313" key="4">
    <source>
        <dbReference type="Proteomes" id="UP000272706"/>
    </source>
</evidence>